<evidence type="ECO:0008006" key="4">
    <source>
        <dbReference type="Google" id="ProtNLM"/>
    </source>
</evidence>
<dbReference type="EMBL" id="VBOS01000123">
    <property type="protein sequence ID" value="TMQ57440.1"/>
    <property type="molecule type" value="Genomic_DNA"/>
</dbReference>
<proteinExistence type="predicted"/>
<protein>
    <recommendedName>
        <fullName evidence="4">PH domain-containing protein</fullName>
    </recommendedName>
</protein>
<dbReference type="AlphaFoldDB" id="A0A538T1D0"/>
<keyword evidence="1" id="KW-0472">Membrane</keyword>
<evidence type="ECO:0000256" key="1">
    <source>
        <dbReference type="SAM" id="Phobius"/>
    </source>
</evidence>
<evidence type="ECO:0000313" key="2">
    <source>
        <dbReference type="EMBL" id="TMQ57440.1"/>
    </source>
</evidence>
<sequence>MSPGTQLPGAHPPLEWTFNPWRQAIGNATAGLLTALLVAVAALALALAAALHPTFFPAHCRVDEIGVGRRLAFGWERRPWTLIRCAVLDRRGLFVTPGFRAGLLASMRGLWLPVPTGAAPAFLDELRRRLAAHGL</sequence>
<accession>A0A538T1D0</accession>
<evidence type="ECO:0000313" key="3">
    <source>
        <dbReference type="Proteomes" id="UP000317716"/>
    </source>
</evidence>
<reference evidence="2 3" key="1">
    <citation type="journal article" date="2019" name="Nat. Microbiol.">
        <title>Mediterranean grassland soil C-N compound turnover is dependent on rainfall and depth, and is mediated by genomically divergent microorganisms.</title>
        <authorList>
            <person name="Diamond S."/>
            <person name="Andeer P.F."/>
            <person name="Li Z."/>
            <person name="Crits-Christoph A."/>
            <person name="Burstein D."/>
            <person name="Anantharaman K."/>
            <person name="Lane K.R."/>
            <person name="Thomas B.C."/>
            <person name="Pan C."/>
            <person name="Northen T.R."/>
            <person name="Banfield J.F."/>
        </authorList>
    </citation>
    <scope>NUCLEOTIDE SEQUENCE [LARGE SCALE GENOMIC DNA]</scope>
    <source>
        <strain evidence="2">WS_2</strain>
    </source>
</reference>
<organism evidence="2 3">
    <name type="scientific">Eiseniibacteriota bacterium</name>
    <dbReference type="NCBI Taxonomy" id="2212470"/>
    <lineage>
        <taxon>Bacteria</taxon>
        <taxon>Candidatus Eiseniibacteriota</taxon>
    </lineage>
</organism>
<dbReference type="Proteomes" id="UP000317716">
    <property type="component" value="Unassembled WGS sequence"/>
</dbReference>
<feature type="transmembrane region" description="Helical" evidence="1">
    <location>
        <begin position="28"/>
        <end position="51"/>
    </location>
</feature>
<name>A0A538T1D0_UNCEI</name>
<keyword evidence="1" id="KW-1133">Transmembrane helix</keyword>
<gene>
    <name evidence="2" type="ORF">E6K72_03685</name>
</gene>
<comment type="caution">
    <text evidence="2">The sequence shown here is derived from an EMBL/GenBank/DDBJ whole genome shotgun (WGS) entry which is preliminary data.</text>
</comment>
<keyword evidence="1" id="KW-0812">Transmembrane</keyword>